<dbReference type="EMBL" id="BKCJ010005353">
    <property type="protein sequence ID" value="GEU66273.1"/>
    <property type="molecule type" value="Genomic_DNA"/>
</dbReference>
<evidence type="ECO:0000313" key="3">
    <source>
        <dbReference type="EMBL" id="GEU66273.1"/>
    </source>
</evidence>
<feature type="region of interest" description="Disordered" evidence="2">
    <location>
        <begin position="1"/>
        <end position="24"/>
    </location>
</feature>
<sequence>MTNSGHSMVSYTSISSPKRSWDIPDVDPYEEAALQAIEHVAPPLSPAYLPDPIELDEHVPVYVPEPKYPEYLEPLADDIVTKDQPHADDEDLKEEDPKEEDPEEEVSDDNPTSKEEPSEGSDNTEPFEEDETAIPSPPLPVQSPPPMPSSPLPPPVLVETHAPEQDVAAALLILPSTNRRSEVGESSAATDARPSRDLYGFVDTTEAEASITRSHARTLHDTERKMMTVVELVNPRDLHRSEARNESLGAHNRSLVARIETIETRMTEMEDQFQDTRDRAVSHVICTQVLEARAQTDAMEDAGSSS</sequence>
<evidence type="ECO:0000256" key="2">
    <source>
        <dbReference type="SAM" id="MobiDB-lite"/>
    </source>
</evidence>
<comment type="caution">
    <text evidence="3">The sequence shown here is derived from an EMBL/GenBank/DDBJ whole genome shotgun (WGS) entry which is preliminary data.</text>
</comment>
<organism evidence="3">
    <name type="scientific">Tanacetum cinerariifolium</name>
    <name type="common">Dalmatian daisy</name>
    <name type="synonym">Chrysanthemum cinerariifolium</name>
    <dbReference type="NCBI Taxonomy" id="118510"/>
    <lineage>
        <taxon>Eukaryota</taxon>
        <taxon>Viridiplantae</taxon>
        <taxon>Streptophyta</taxon>
        <taxon>Embryophyta</taxon>
        <taxon>Tracheophyta</taxon>
        <taxon>Spermatophyta</taxon>
        <taxon>Magnoliopsida</taxon>
        <taxon>eudicotyledons</taxon>
        <taxon>Gunneridae</taxon>
        <taxon>Pentapetalae</taxon>
        <taxon>asterids</taxon>
        <taxon>campanulids</taxon>
        <taxon>Asterales</taxon>
        <taxon>Asteraceae</taxon>
        <taxon>Asteroideae</taxon>
        <taxon>Anthemideae</taxon>
        <taxon>Anthemidinae</taxon>
        <taxon>Tanacetum</taxon>
    </lineage>
</organism>
<feature type="compositionally biased region" description="Pro residues" evidence="2">
    <location>
        <begin position="135"/>
        <end position="156"/>
    </location>
</feature>
<keyword evidence="1" id="KW-0175">Coiled coil</keyword>
<name>A0A6L2LWX3_TANCI</name>
<proteinExistence type="predicted"/>
<gene>
    <name evidence="3" type="ORF">Tci_038251</name>
</gene>
<feature type="compositionally biased region" description="Polar residues" evidence="2">
    <location>
        <begin position="1"/>
        <end position="18"/>
    </location>
</feature>
<reference evidence="3" key="1">
    <citation type="journal article" date="2019" name="Sci. Rep.">
        <title>Draft genome of Tanacetum cinerariifolium, the natural source of mosquito coil.</title>
        <authorList>
            <person name="Yamashiro T."/>
            <person name="Shiraishi A."/>
            <person name="Satake H."/>
            <person name="Nakayama K."/>
        </authorList>
    </citation>
    <scope>NUCLEOTIDE SEQUENCE</scope>
</reference>
<accession>A0A6L2LWX3</accession>
<protein>
    <submittedName>
        <fullName evidence="3">Uncharacterized protein</fullName>
    </submittedName>
</protein>
<feature type="region of interest" description="Disordered" evidence="2">
    <location>
        <begin position="70"/>
        <end position="158"/>
    </location>
</feature>
<evidence type="ECO:0000256" key="1">
    <source>
        <dbReference type="SAM" id="Coils"/>
    </source>
</evidence>
<feature type="coiled-coil region" evidence="1">
    <location>
        <begin position="252"/>
        <end position="279"/>
    </location>
</feature>
<feature type="compositionally biased region" description="Acidic residues" evidence="2">
    <location>
        <begin position="88"/>
        <end position="108"/>
    </location>
</feature>
<dbReference type="AlphaFoldDB" id="A0A6L2LWX3"/>